<comment type="caution">
    <text evidence="1">The sequence shown here is derived from an EMBL/GenBank/DDBJ whole genome shotgun (WGS) entry which is preliminary data.</text>
</comment>
<organism evidence="1 2">
    <name type="scientific">Grifola frondosa</name>
    <name type="common">Maitake</name>
    <name type="synonym">Polyporus frondosus</name>
    <dbReference type="NCBI Taxonomy" id="5627"/>
    <lineage>
        <taxon>Eukaryota</taxon>
        <taxon>Fungi</taxon>
        <taxon>Dikarya</taxon>
        <taxon>Basidiomycota</taxon>
        <taxon>Agaricomycotina</taxon>
        <taxon>Agaricomycetes</taxon>
        <taxon>Polyporales</taxon>
        <taxon>Grifolaceae</taxon>
        <taxon>Grifola</taxon>
    </lineage>
</organism>
<accession>A0A1C7M967</accession>
<name>A0A1C7M967_GRIFR</name>
<sequence length="97" mass="11317">MLVDFPARVSLNFEDIDSPKTILTCLCHPSISELQKRGSADPQRSHLYSCQLQSFPGKTRYDLYFVFSYHDDEKYLTDLRLRVPVDDDVAKIQELIY</sequence>
<dbReference type="EMBL" id="LUGG01000007">
    <property type="protein sequence ID" value="OBZ73137.1"/>
    <property type="molecule type" value="Genomic_DNA"/>
</dbReference>
<evidence type="ECO:0000313" key="1">
    <source>
        <dbReference type="EMBL" id="OBZ73137.1"/>
    </source>
</evidence>
<reference evidence="1 2" key="1">
    <citation type="submission" date="2016-03" db="EMBL/GenBank/DDBJ databases">
        <title>Whole genome sequencing of Grifola frondosa 9006-11.</title>
        <authorList>
            <person name="Min B."/>
            <person name="Park H."/>
            <person name="Kim J.-G."/>
            <person name="Cho H."/>
            <person name="Oh Y.-L."/>
            <person name="Kong W.-S."/>
            <person name="Choi I.-G."/>
        </authorList>
    </citation>
    <scope>NUCLEOTIDE SEQUENCE [LARGE SCALE GENOMIC DNA]</scope>
    <source>
        <strain evidence="1 2">9006-11</strain>
    </source>
</reference>
<keyword evidence="2" id="KW-1185">Reference proteome</keyword>
<evidence type="ECO:0000313" key="2">
    <source>
        <dbReference type="Proteomes" id="UP000092993"/>
    </source>
</evidence>
<protein>
    <submittedName>
        <fullName evidence="1">Uncharacterized protein</fullName>
    </submittedName>
</protein>
<proteinExistence type="predicted"/>
<dbReference type="Proteomes" id="UP000092993">
    <property type="component" value="Unassembled WGS sequence"/>
</dbReference>
<gene>
    <name evidence="1" type="ORF">A0H81_06693</name>
</gene>
<dbReference type="AlphaFoldDB" id="A0A1C7M967"/>